<dbReference type="EMBL" id="CP009976">
    <property type="protein sequence ID" value="AIZ41790.1"/>
    <property type="molecule type" value="Genomic_DNA"/>
</dbReference>
<evidence type="ECO:0000313" key="2">
    <source>
        <dbReference type="Proteomes" id="UP000030786"/>
    </source>
</evidence>
<gene>
    <name evidence="1" type="ORF">M666_09465</name>
</gene>
<reference evidence="1 2" key="1">
    <citation type="journal article" date="2014" name="Environ. Microbiol.">
        <title>Contrasting genomic patterns and infection strategies of two co-existing Bacteroidetes podovirus genera.</title>
        <authorList>
            <person name="Holmfeldt K."/>
            <person name="Howard-Varona C."/>
            <person name="Solonenko N."/>
            <person name="Sullivan M.B."/>
        </authorList>
    </citation>
    <scope>NUCLEOTIDE SEQUENCE [LARGE SCALE GENOMIC DNA]</scope>
    <source>
        <strain evidence="1 2">18</strain>
    </source>
</reference>
<protein>
    <submittedName>
        <fullName evidence="1">Uncharacterized protein</fullName>
    </submittedName>
</protein>
<sequence length="80" mass="9238">MSIKKIKLIWDFRGPAAAKTAEHHVIHLKEFIAAEKLQLNITDVQHVNDMYSLAFLVVEESEMLKVRDALKPHRGELYNP</sequence>
<dbReference type="RefSeq" id="WP_029446922.1">
    <property type="nucleotide sequence ID" value="NZ_CP009976.1"/>
</dbReference>
<dbReference type="GeneID" id="78060966"/>
<organism evidence="1 2">
    <name type="scientific">Cellulophaga baltica 18</name>
    <dbReference type="NCBI Taxonomy" id="1348584"/>
    <lineage>
        <taxon>Bacteria</taxon>
        <taxon>Pseudomonadati</taxon>
        <taxon>Bacteroidota</taxon>
        <taxon>Flavobacteriia</taxon>
        <taxon>Flavobacteriales</taxon>
        <taxon>Flavobacteriaceae</taxon>
        <taxon>Cellulophaga</taxon>
    </lineage>
</organism>
<dbReference type="AlphaFoldDB" id="A0AAU8RWZ0"/>
<accession>A0AAU8RWZ0</accession>
<dbReference type="KEGG" id="cbat:M666_09465"/>
<name>A0AAU8RWZ0_9FLAO</name>
<proteinExistence type="predicted"/>
<evidence type="ECO:0000313" key="1">
    <source>
        <dbReference type="EMBL" id="AIZ41790.1"/>
    </source>
</evidence>
<dbReference type="Proteomes" id="UP000030786">
    <property type="component" value="Chromosome"/>
</dbReference>